<evidence type="ECO:0000313" key="3">
    <source>
        <dbReference type="Proteomes" id="UP000050301"/>
    </source>
</evidence>
<keyword evidence="1" id="KW-0472">Membrane</keyword>
<comment type="caution">
    <text evidence="2">The sequence shown here is derived from an EMBL/GenBank/DDBJ whole genome shotgun (WGS) entry which is preliminary data.</text>
</comment>
<proteinExistence type="predicted"/>
<accession>A0A0N8VLA4</accession>
<dbReference type="Proteomes" id="UP000050301">
    <property type="component" value="Unassembled WGS sequence"/>
</dbReference>
<dbReference type="AlphaFoldDB" id="A0A0N8VLA4"/>
<evidence type="ECO:0000256" key="1">
    <source>
        <dbReference type="SAM" id="Phobius"/>
    </source>
</evidence>
<gene>
    <name evidence="2" type="ORF">AOG55_05305</name>
</gene>
<feature type="transmembrane region" description="Helical" evidence="1">
    <location>
        <begin position="31"/>
        <end position="52"/>
    </location>
</feature>
<evidence type="ECO:0000313" key="2">
    <source>
        <dbReference type="EMBL" id="KQB35972.1"/>
    </source>
</evidence>
<reference evidence="2 3" key="1">
    <citation type="submission" date="2015-09" db="EMBL/GenBank/DDBJ databases">
        <title>Heavy metals and arsenic resistance mechanisms in polyextremophilic archaea of the family Ferroplasmaceae.</title>
        <authorList>
            <person name="Bulaev A.G."/>
            <person name="Kanygina A.V."/>
        </authorList>
    </citation>
    <scope>NUCLEOTIDE SEQUENCE [LARGE SCALE GENOMIC DNA]</scope>
    <source>
        <strain evidence="2 3">BH2</strain>
    </source>
</reference>
<keyword evidence="1" id="KW-0812">Transmembrane</keyword>
<keyword evidence="1" id="KW-1133">Transmembrane helix</keyword>
<sequence length="59" mass="6419">MTGILLIIAGFGTFIQGYLNTVPYPLYVEIVGAGLFIIGLAFTAIGFSEYGLNDRIKFK</sequence>
<dbReference type="InParanoid" id="A0A0N8VLA4"/>
<name>A0A0N8VLA4_9ARCH</name>
<protein>
    <submittedName>
        <fullName evidence="2">Uncharacterized protein</fullName>
    </submittedName>
</protein>
<organism evidence="2 3">
    <name type="scientific">Acidiplasma cupricumulans</name>
    <dbReference type="NCBI Taxonomy" id="312540"/>
    <lineage>
        <taxon>Archaea</taxon>
        <taxon>Methanobacteriati</taxon>
        <taxon>Thermoplasmatota</taxon>
        <taxon>Thermoplasmata</taxon>
        <taxon>Thermoplasmatales</taxon>
        <taxon>Ferroplasmaceae</taxon>
        <taxon>Acidiplasma</taxon>
    </lineage>
</organism>
<keyword evidence="3" id="KW-1185">Reference proteome</keyword>
<dbReference type="EMBL" id="LKBH01000072">
    <property type="protein sequence ID" value="KQB35972.1"/>
    <property type="molecule type" value="Genomic_DNA"/>
</dbReference>